<dbReference type="OMA" id="CKARERN"/>
<evidence type="ECO:0000256" key="7">
    <source>
        <dbReference type="SAM" id="Phobius"/>
    </source>
</evidence>
<dbReference type="Gene3D" id="2.40.30.10">
    <property type="entry name" value="Translation factors"/>
    <property type="match status" value="1"/>
</dbReference>
<feature type="region of interest" description="Disordered" evidence="6">
    <location>
        <begin position="24"/>
        <end position="45"/>
    </location>
</feature>
<evidence type="ECO:0000259" key="8">
    <source>
        <dbReference type="PROSITE" id="PS51384"/>
    </source>
</evidence>
<feature type="transmembrane region" description="Helical" evidence="7">
    <location>
        <begin position="810"/>
        <end position="827"/>
    </location>
</feature>
<evidence type="ECO:0000256" key="1">
    <source>
        <dbReference type="ARBA" id="ARBA00004141"/>
    </source>
</evidence>
<dbReference type="Gene3D" id="3.40.50.80">
    <property type="entry name" value="Nucleotide-binding domain of ferredoxin-NADP reductase (FNR) module"/>
    <property type="match status" value="1"/>
</dbReference>
<dbReference type="SUPFAM" id="SSF52343">
    <property type="entry name" value="Ferredoxin reductase-like, C-terminal NADP-linked domain"/>
    <property type="match status" value="1"/>
</dbReference>
<dbReference type="Pfam" id="PF08030">
    <property type="entry name" value="NAD_binding_6"/>
    <property type="match status" value="1"/>
</dbReference>
<keyword evidence="5 7" id="KW-0472">Membrane</keyword>
<feature type="compositionally biased region" description="Basic and acidic residues" evidence="6">
    <location>
        <begin position="1057"/>
        <end position="1068"/>
    </location>
</feature>
<dbReference type="PANTHER" id="PTHR35170:SF1">
    <property type="entry name" value="PROTEIN DD3-3"/>
    <property type="match status" value="1"/>
</dbReference>
<keyword evidence="10" id="KW-1185">Reference proteome</keyword>
<evidence type="ECO:0000256" key="3">
    <source>
        <dbReference type="ARBA" id="ARBA00022989"/>
    </source>
</evidence>
<dbReference type="Proteomes" id="UP000054558">
    <property type="component" value="Unassembled WGS sequence"/>
</dbReference>
<reference evidence="9 10" key="1">
    <citation type="journal article" date="2014" name="Nat. Commun.">
        <title>Klebsormidium flaccidum genome reveals primary factors for plant terrestrial adaptation.</title>
        <authorList>
            <person name="Hori K."/>
            <person name="Maruyama F."/>
            <person name="Fujisawa T."/>
            <person name="Togashi T."/>
            <person name="Yamamoto N."/>
            <person name="Seo M."/>
            <person name="Sato S."/>
            <person name="Yamada T."/>
            <person name="Mori H."/>
            <person name="Tajima N."/>
            <person name="Moriyama T."/>
            <person name="Ikeuchi M."/>
            <person name="Watanabe M."/>
            <person name="Wada H."/>
            <person name="Kobayashi K."/>
            <person name="Saito M."/>
            <person name="Masuda T."/>
            <person name="Sasaki-Sekimoto Y."/>
            <person name="Mashiguchi K."/>
            <person name="Awai K."/>
            <person name="Shimojima M."/>
            <person name="Masuda S."/>
            <person name="Iwai M."/>
            <person name="Nobusawa T."/>
            <person name="Narise T."/>
            <person name="Kondo S."/>
            <person name="Saito H."/>
            <person name="Sato R."/>
            <person name="Murakawa M."/>
            <person name="Ihara Y."/>
            <person name="Oshima-Yamada Y."/>
            <person name="Ohtaka K."/>
            <person name="Satoh M."/>
            <person name="Sonobe K."/>
            <person name="Ishii M."/>
            <person name="Ohtani R."/>
            <person name="Kanamori-Sato M."/>
            <person name="Honoki R."/>
            <person name="Miyazaki D."/>
            <person name="Mochizuki H."/>
            <person name="Umetsu J."/>
            <person name="Higashi K."/>
            <person name="Shibata D."/>
            <person name="Kamiya Y."/>
            <person name="Sato N."/>
            <person name="Nakamura Y."/>
            <person name="Tabata S."/>
            <person name="Ida S."/>
            <person name="Kurokawa K."/>
            <person name="Ohta H."/>
        </authorList>
    </citation>
    <scope>NUCLEOTIDE SEQUENCE [LARGE SCALE GENOMIC DNA]</scope>
    <source>
        <strain evidence="9 10">NIES-2285</strain>
    </source>
</reference>
<dbReference type="InterPro" id="IPR013121">
    <property type="entry name" value="Fe_red_NAD-bd_6"/>
</dbReference>
<feature type="compositionally biased region" description="Basic and acidic residues" evidence="6">
    <location>
        <begin position="1019"/>
        <end position="1039"/>
    </location>
</feature>
<dbReference type="EMBL" id="DF237108">
    <property type="protein sequence ID" value="GAQ83716.1"/>
    <property type="molecule type" value="Genomic_DNA"/>
</dbReference>
<evidence type="ECO:0000256" key="5">
    <source>
        <dbReference type="ARBA" id="ARBA00023136"/>
    </source>
</evidence>
<keyword evidence="3 7" id="KW-1133">Transmembrane helix</keyword>
<gene>
    <name evidence="9" type="ORF">KFL_001590040</name>
</gene>
<evidence type="ECO:0000256" key="2">
    <source>
        <dbReference type="ARBA" id="ARBA00022692"/>
    </source>
</evidence>
<dbReference type="CDD" id="cd06186">
    <property type="entry name" value="NOX_Duox_like_FAD_NADP"/>
    <property type="match status" value="1"/>
</dbReference>
<feature type="region of interest" description="Disordered" evidence="6">
    <location>
        <begin position="992"/>
        <end position="1120"/>
    </location>
</feature>
<feature type="compositionally biased region" description="Low complexity" evidence="6">
    <location>
        <begin position="992"/>
        <end position="1018"/>
    </location>
</feature>
<dbReference type="Pfam" id="PF01794">
    <property type="entry name" value="Ferric_reduct"/>
    <property type="match status" value="1"/>
</dbReference>
<feature type="transmembrane region" description="Helical" evidence="7">
    <location>
        <begin position="730"/>
        <end position="747"/>
    </location>
</feature>
<dbReference type="OrthoDB" id="167398at2759"/>
<dbReference type="InterPro" id="IPR039261">
    <property type="entry name" value="FNR_nucleotide-bd"/>
</dbReference>
<evidence type="ECO:0000313" key="9">
    <source>
        <dbReference type="EMBL" id="GAQ83716.1"/>
    </source>
</evidence>
<keyword evidence="4" id="KW-0560">Oxidoreductase</keyword>
<feature type="transmembrane region" description="Helical" evidence="7">
    <location>
        <begin position="693"/>
        <end position="710"/>
    </location>
</feature>
<accession>A0A1Y1I4T4</accession>
<dbReference type="PANTHER" id="PTHR35170">
    <property type="entry name" value="PROTEIN DD3-3"/>
    <property type="match status" value="1"/>
</dbReference>
<evidence type="ECO:0000256" key="6">
    <source>
        <dbReference type="SAM" id="MobiDB-lite"/>
    </source>
</evidence>
<sequence>MTPPIMQLQADWYKFLTPRFQPCPQQSNTRNNANRLFDSQNNDNGGYQVGDNCQPVCQNANQQYDSQKPGAGKGTMYYYAGSELSLEWTNQHACAPENLGPNTRCDIIIQYACDSTPADNSTLRDGTKTTTITATSAGDVDPSSGRHESFQYYSDCRARQRNRGLFTADRNMRDDIGATSTRQNENGNRYGFECPEERDYYPYWHPTMWNDAAVLTSDTTRCPYYARESENVKGRGFCSLPQYNNQAACEGGTAGGTWTQTSPRKLPPPFCGPVPISRDNHLGDVVGGSMASYNWTLPNPPPGLTAATCVLRIRYNITTTDFTAWPVGRLDGVDSRNNNDRSPVTNNPEKDYLGLGYNKTGPLRLAMNTAQFGRTFQDRSHVWVLKSRPADVDDDTRIINVNVRGRRGNIVQVYPSVEYDFVPTRFHAGVGDLLHIQWTGSDANSQGNNGNGRTSTDRSNLVQIASAAANVPLSAASNTLLLARNGSADPAALARFAYLNQTGCNAGETDQNALDNCKVLNAAPAYFDGGLVELRAQGTMHFMSTRNNAFSNRSQKLTVIVGPGKRKPNLPAIIIGSVVGLLVVATGVFLLAAFWVGAEAGGGVGLGSAIIIARTKRRLFFWRRPPVHSLVTSAAAPDSPGAITTGPNGMVLSVPTPPDTPVRKGAPGGLTGHSGPYNPLVTWWVNLGRGNRFLGIYGTLTAAAALDGFITNVSRLSGPAGAFFPLAKAGGYMLDFNCTLILFPMMRNIMSWLRTTPLSEWVPLDEHITFHTLVAAVIAFASAFHIAMHYAAGAQMGILRHYVIETLPGVTGHLIVLLMIPMFLTAHNSIRRGKGFNFRKRKIGGYDLFFNVHQLYILVFILLWIHSPSFHKWCFWPVVLFIVDKLVGHLRSGREVRLLRACNETTGTDVMRIEMAIDRFHYKPGQYLYINCPAISKHEWHPFTITSAPEEAIVSVHMRTRGDWTTGLRQLLNPENLKEVDFSDISALSRASAPATSATRAKPLSPLAPASARNPKTPDIADAKKPDAKPAAEPVKENETPPAKTSFFGGRGAKPRAKPELGKGEKDPGGSPRAEASQATPASVQALSKIAAQKEENAVPTGQGEVPGTNPPGVPLEQVVSGERPAGGAAAAAATPLARADAISRAPLIRVDGPYGAGSEHVVDYDTVMLVGAGIGVTPFAAVLKSIRLRWRRQAATGGPLDTVFPLKVYFYWICRDRQEFNWFSWLLAELEHEDVRLSNRFEINTYMTGELNLDEVVTQNKDTSAKKGAEVAWAGKKWAGRPNWKRIFKKVAETHGGKTVGVFLCGPGAQELRDACKSNTTLGGATFDFHKENF</sequence>
<evidence type="ECO:0000313" key="10">
    <source>
        <dbReference type="Proteomes" id="UP000054558"/>
    </source>
</evidence>
<dbReference type="InterPro" id="IPR053320">
    <property type="entry name" value="Protein_DD3-3_O-glyco"/>
</dbReference>
<dbReference type="STRING" id="105231.A0A1Y1I4T4"/>
<feature type="domain" description="FAD-binding FR-type" evidence="8">
    <location>
        <begin position="891"/>
        <end position="994"/>
    </location>
</feature>
<protein>
    <submittedName>
        <fullName evidence="9">NADPH oxidase</fullName>
    </submittedName>
</protein>
<proteinExistence type="predicted"/>
<dbReference type="InterPro" id="IPR017938">
    <property type="entry name" value="Riboflavin_synthase-like_b-brl"/>
</dbReference>
<dbReference type="Pfam" id="PF08022">
    <property type="entry name" value="FAD_binding_8"/>
    <property type="match status" value="1"/>
</dbReference>
<dbReference type="InterPro" id="IPR017927">
    <property type="entry name" value="FAD-bd_FR_type"/>
</dbReference>
<dbReference type="SUPFAM" id="SSF63380">
    <property type="entry name" value="Riboflavin synthase domain-like"/>
    <property type="match status" value="1"/>
</dbReference>
<feature type="compositionally biased region" description="Polar residues" evidence="6">
    <location>
        <begin position="1077"/>
        <end position="1086"/>
    </location>
</feature>
<dbReference type="PROSITE" id="PS51384">
    <property type="entry name" value="FAD_FR"/>
    <property type="match status" value="1"/>
</dbReference>
<comment type="subcellular location">
    <subcellularLocation>
        <location evidence="1">Membrane</location>
        <topology evidence="1">Multi-pass membrane protein</topology>
    </subcellularLocation>
</comment>
<dbReference type="InterPro" id="IPR013130">
    <property type="entry name" value="Fe3_Rdtase_TM_dom"/>
</dbReference>
<dbReference type="GO" id="GO:0016491">
    <property type="term" value="F:oxidoreductase activity"/>
    <property type="evidence" value="ECO:0007669"/>
    <property type="project" value="UniProtKB-KW"/>
</dbReference>
<dbReference type="GO" id="GO:0016020">
    <property type="term" value="C:membrane"/>
    <property type="evidence" value="ECO:0007669"/>
    <property type="project" value="UniProtKB-SubCell"/>
</dbReference>
<feature type="transmembrane region" description="Helical" evidence="7">
    <location>
        <begin position="848"/>
        <end position="867"/>
    </location>
</feature>
<keyword evidence="2 7" id="KW-0812">Transmembrane</keyword>
<organism evidence="9 10">
    <name type="scientific">Klebsormidium nitens</name>
    <name type="common">Green alga</name>
    <name type="synonym">Ulothrix nitens</name>
    <dbReference type="NCBI Taxonomy" id="105231"/>
    <lineage>
        <taxon>Eukaryota</taxon>
        <taxon>Viridiplantae</taxon>
        <taxon>Streptophyta</taxon>
        <taxon>Klebsormidiophyceae</taxon>
        <taxon>Klebsormidiales</taxon>
        <taxon>Klebsormidiaceae</taxon>
        <taxon>Klebsormidium</taxon>
    </lineage>
</organism>
<dbReference type="InterPro" id="IPR013112">
    <property type="entry name" value="FAD-bd_8"/>
</dbReference>
<name>A0A1Y1I4T4_KLENI</name>
<evidence type="ECO:0000256" key="4">
    <source>
        <dbReference type="ARBA" id="ARBA00023002"/>
    </source>
</evidence>
<dbReference type="SFLD" id="SFLDG01169">
    <property type="entry name" value="NADPH_oxidase_subgroup_(NOX)"/>
    <property type="match status" value="1"/>
</dbReference>
<feature type="transmembrane region" description="Helical" evidence="7">
    <location>
        <begin position="572"/>
        <end position="594"/>
    </location>
</feature>
<feature type="transmembrane region" description="Helical" evidence="7">
    <location>
        <begin position="768"/>
        <end position="790"/>
    </location>
</feature>